<dbReference type="FunFam" id="2.30.180.10:FF:000032">
    <property type="entry name" value="Fasciclin domain-containing protein, putative"/>
    <property type="match status" value="1"/>
</dbReference>
<keyword evidence="4" id="KW-1185">Reference proteome</keyword>
<dbReference type="Gene3D" id="2.30.180.10">
    <property type="entry name" value="FAS1 domain"/>
    <property type="match status" value="1"/>
</dbReference>
<organism evidence="3 4">
    <name type="scientific">Vasconcelosia minhoensis LEGE 07310</name>
    <dbReference type="NCBI Taxonomy" id="915328"/>
    <lineage>
        <taxon>Bacteria</taxon>
        <taxon>Bacillati</taxon>
        <taxon>Cyanobacteriota</taxon>
        <taxon>Cyanophyceae</taxon>
        <taxon>Nodosilineales</taxon>
        <taxon>Cymatolegaceae</taxon>
        <taxon>Vasconcelosia</taxon>
        <taxon>Vasconcelosia minhoensis</taxon>
    </lineage>
</organism>
<evidence type="ECO:0000313" key="3">
    <source>
        <dbReference type="EMBL" id="MBE9077888.1"/>
    </source>
</evidence>
<reference evidence="3" key="1">
    <citation type="submission" date="2020-10" db="EMBL/GenBank/DDBJ databases">
        <authorList>
            <person name="Castelo-Branco R."/>
            <person name="Eusebio N."/>
            <person name="Adriana R."/>
            <person name="Vieira A."/>
            <person name="Brugerolle De Fraissinette N."/>
            <person name="Rezende De Castro R."/>
            <person name="Schneider M.P."/>
            <person name="Vasconcelos V."/>
            <person name="Leao P.N."/>
        </authorList>
    </citation>
    <scope>NUCLEOTIDE SEQUENCE</scope>
    <source>
        <strain evidence="3">LEGE 07310</strain>
    </source>
</reference>
<dbReference type="InterPro" id="IPR050904">
    <property type="entry name" value="Adhesion/Biosynth-related"/>
</dbReference>
<dbReference type="GO" id="GO:0005615">
    <property type="term" value="C:extracellular space"/>
    <property type="evidence" value="ECO:0007669"/>
    <property type="project" value="TreeGrafter"/>
</dbReference>
<dbReference type="PROSITE" id="PS50213">
    <property type="entry name" value="FAS1"/>
    <property type="match status" value="1"/>
</dbReference>
<gene>
    <name evidence="3" type="ORF">IQ241_11385</name>
</gene>
<name>A0A8J7DCP6_9CYAN</name>
<dbReference type="InterPro" id="IPR036378">
    <property type="entry name" value="FAS1_dom_sf"/>
</dbReference>
<evidence type="ECO:0000259" key="2">
    <source>
        <dbReference type="PROSITE" id="PS50213"/>
    </source>
</evidence>
<dbReference type="Proteomes" id="UP000636505">
    <property type="component" value="Unassembled WGS sequence"/>
</dbReference>
<dbReference type="SMART" id="SM00554">
    <property type="entry name" value="FAS1"/>
    <property type="match status" value="1"/>
</dbReference>
<dbReference type="PANTHER" id="PTHR10900">
    <property type="entry name" value="PERIOSTIN-RELATED"/>
    <property type="match status" value="1"/>
</dbReference>
<protein>
    <submittedName>
        <fullName evidence="3">Fasciclin domain-containing protein</fullName>
    </submittedName>
</protein>
<feature type="domain" description="FAS1" evidence="2">
    <location>
        <begin position="83"/>
        <end position="213"/>
    </location>
</feature>
<evidence type="ECO:0000256" key="1">
    <source>
        <dbReference type="SAM" id="MobiDB-lite"/>
    </source>
</evidence>
<dbReference type="AlphaFoldDB" id="A0A8J7DCP6"/>
<dbReference type="PANTHER" id="PTHR10900:SF77">
    <property type="entry name" value="FI19380P1"/>
    <property type="match status" value="1"/>
</dbReference>
<comment type="caution">
    <text evidence="3">The sequence shown here is derived from an EMBL/GenBank/DDBJ whole genome shotgun (WGS) entry which is preliminary data.</text>
</comment>
<evidence type="ECO:0000313" key="4">
    <source>
        <dbReference type="Proteomes" id="UP000636505"/>
    </source>
</evidence>
<sequence>MALHNFIRLTQKLALASGIVGLSLLPGLSARAEVLVADNHGEGMSEEMEAGEMGSEEMSPEGMSQEEGMSPEEMTTPAADTSIMSIVEVASGNDSFDTLVQAVQAADLAGTLSGPGPYTVFAPTDEAFAELPDGALAFLLQPENKALLQQVLTYHVVPGEVMASDLSTGSIDALGGGLAIRVAPDRVIVNNGSVVQADVQASNGVIHAVNRVLLPSALRAQLVSALEAQG</sequence>
<dbReference type="RefSeq" id="WP_193907143.1">
    <property type="nucleotide sequence ID" value="NZ_JADEXG010000023.1"/>
</dbReference>
<proteinExistence type="predicted"/>
<feature type="region of interest" description="Disordered" evidence="1">
    <location>
        <begin position="52"/>
        <end position="75"/>
    </location>
</feature>
<dbReference type="InterPro" id="IPR000782">
    <property type="entry name" value="FAS1_domain"/>
</dbReference>
<dbReference type="SUPFAM" id="SSF82153">
    <property type="entry name" value="FAS1 domain"/>
    <property type="match status" value="1"/>
</dbReference>
<dbReference type="EMBL" id="JADEXG010000023">
    <property type="protein sequence ID" value="MBE9077888.1"/>
    <property type="molecule type" value="Genomic_DNA"/>
</dbReference>
<accession>A0A8J7DCP6</accession>
<dbReference type="Pfam" id="PF02469">
    <property type="entry name" value="Fasciclin"/>
    <property type="match status" value="1"/>
</dbReference>